<gene>
    <name evidence="3" type="ORF">SAMN05660895_0407</name>
</gene>
<dbReference type="Proteomes" id="UP000199537">
    <property type="component" value="Unassembled WGS sequence"/>
</dbReference>
<dbReference type="OrthoDB" id="6381507at2"/>
<evidence type="ECO:0000256" key="2">
    <source>
        <dbReference type="SAM" id="Phobius"/>
    </source>
</evidence>
<feature type="transmembrane region" description="Helical" evidence="2">
    <location>
        <begin position="21"/>
        <end position="42"/>
    </location>
</feature>
<keyword evidence="2" id="KW-1133">Transmembrane helix</keyword>
<dbReference type="Gene3D" id="3.40.50.880">
    <property type="match status" value="1"/>
</dbReference>
<organism evidence="3 4">
    <name type="scientific">Thermoflavifilum thermophilum</name>
    <dbReference type="NCBI Taxonomy" id="1393122"/>
    <lineage>
        <taxon>Bacteria</taxon>
        <taxon>Pseudomonadati</taxon>
        <taxon>Bacteroidota</taxon>
        <taxon>Chitinophagia</taxon>
        <taxon>Chitinophagales</taxon>
        <taxon>Chitinophagaceae</taxon>
        <taxon>Thermoflavifilum</taxon>
    </lineage>
</organism>
<dbReference type="InterPro" id="IPR052043">
    <property type="entry name" value="PolySaccharide_Degr_Enz"/>
</dbReference>
<evidence type="ECO:0000256" key="1">
    <source>
        <dbReference type="ARBA" id="ARBA00022801"/>
    </source>
</evidence>
<name>A0A1I7N299_9BACT</name>
<proteinExistence type="predicted"/>
<protein>
    <submittedName>
        <fullName evidence="3">Unsaturated rhamnogalacturonyl hydrolase</fullName>
    </submittedName>
</protein>
<dbReference type="SUPFAM" id="SSF52317">
    <property type="entry name" value="Class I glutamine amidotransferase-like"/>
    <property type="match status" value="1"/>
</dbReference>
<dbReference type="PANTHER" id="PTHR33886">
    <property type="entry name" value="UNSATURATED RHAMNOGALACTURONAN HYDROLASE (EUROFUNG)"/>
    <property type="match status" value="1"/>
</dbReference>
<dbReference type="GO" id="GO:0016787">
    <property type="term" value="F:hydrolase activity"/>
    <property type="evidence" value="ECO:0007669"/>
    <property type="project" value="UniProtKB-KW"/>
</dbReference>
<reference evidence="4" key="1">
    <citation type="submission" date="2016-10" db="EMBL/GenBank/DDBJ databases">
        <authorList>
            <person name="Varghese N."/>
            <person name="Submissions S."/>
        </authorList>
    </citation>
    <scope>NUCLEOTIDE SEQUENCE [LARGE SCALE GENOMIC DNA]</scope>
    <source>
        <strain evidence="4">DSM 14807</strain>
    </source>
</reference>
<keyword evidence="2" id="KW-0812">Transmembrane</keyword>
<keyword evidence="4" id="KW-1185">Reference proteome</keyword>
<sequence length="677" mass="76088">MNNEMKGNTPYQFANRIWESILVYGFMGIGLCLAPAFVPGLAAGRAQTHTSASTLADSALTEAEQFAKHILQQPVPSGKWAYETGVVWQGMAALWHFTANGSYFQYIRQAVDSFVDQQGEIRTYRPQEYKLDDINNGRALLLLATVTGEPKYRLAAARLWDQLQHQPRNAAGGFWHKQIYPNQMWVDGLYMAEPFYLAYVLKLRDSAHLSAQLQDIAHQFFLIRDHLRDSATGLYFHGWDASHQERWADPQTGRSPNIWGRGDGWLAMALVDVLEYYPSNVPAYDSLRSMFKDFAAAILRAQDPATGCWYQLMVKPHLSGNYLESSATCMFIYALAKGVRLGLLPEQPYRAAVEKAYRGLLSRFVQQTPHGPVLTGACSVAGLGGKPYRDGSDAYYLSENIVNNDPKAVGAFLMASVEMARLPLMQVGKGVTVCLDHWFNREWRPDPFGPPGRVEPFHYLWSDEENSGFSFWGRIFRDRGATCTSLEQAPTEKALRHVQVYIIVDPDTRAETPDPHFIDAASIAVLQRWVKAGGILLLMANDSGNCEFYHLNQLAAAFGMHFLENSLNHVPDHAYEDGAFETPVNDIFPVSRHIFMKEISSLSIRPPARPVLVKEGNVIIARAKYGKGWVLAVGDPWLYNEYTDGRKLPARFQNAQAGADLANWLLTQAQKQKFQSY</sequence>
<keyword evidence="2" id="KW-0472">Membrane</keyword>
<evidence type="ECO:0000313" key="3">
    <source>
        <dbReference type="EMBL" id="SFV28782.1"/>
    </source>
</evidence>
<dbReference type="STRING" id="1393122.SAMN05660895_0407"/>
<dbReference type="InterPro" id="IPR010905">
    <property type="entry name" value="Glyco_hydro_88"/>
</dbReference>
<accession>A0A1I7N299</accession>
<dbReference type="PANTHER" id="PTHR33886:SF8">
    <property type="entry name" value="UNSATURATED RHAMNOGALACTURONAN HYDROLASE (EUROFUNG)"/>
    <property type="match status" value="1"/>
</dbReference>
<dbReference type="EMBL" id="FPCJ01000001">
    <property type="protein sequence ID" value="SFV28782.1"/>
    <property type="molecule type" value="Genomic_DNA"/>
</dbReference>
<dbReference type="InterPro" id="IPR029062">
    <property type="entry name" value="Class_I_gatase-like"/>
</dbReference>
<dbReference type="InterPro" id="IPR008928">
    <property type="entry name" value="6-hairpin_glycosidase_sf"/>
</dbReference>
<dbReference type="GO" id="GO:0005975">
    <property type="term" value="P:carbohydrate metabolic process"/>
    <property type="evidence" value="ECO:0007669"/>
    <property type="project" value="InterPro"/>
</dbReference>
<dbReference type="InterPro" id="IPR012341">
    <property type="entry name" value="6hp_glycosidase-like_sf"/>
</dbReference>
<evidence type="ECO:0000313" key="4">
    <source>
        <dbReference type="Proteomes" id="UP000199537"/>
    </source>
</evidence>
<keyword evidence="1 3" id="KW-0378">Hydrolase</keyword>
<dbReference type="AlphaFoldDB" id="A0A1I7N299"/>
<dbReference type="Gene3D" id="1.50.10.10">
    <property type="match status" value="1"/>
</dbReference>
<dbReference type="SUPFAM" id="SSF48208">
    <property type="entry name" value="Six-hairpin glycosidases"/>
    <property type="match status" value="1"/>
</dbReference>
<dbReference type="Pfam" id="PF07470">
    <property type="entry name" value="Glyco_hydro_88"/>
    <property type="match status" value="1"/>
</dbReference>